<dbReference type="AlphaFoldDB" id="A0A9J7BRB2"/>
<protein>
    <submittedName>
        <fullName evidence="1">Uncharacterized protein</fullName>
    </submittedName>
</protein>
<dbReference type="RefSeq" id="WP_260794633.1">
    <property type="nucleotide sequence ID" value="NZ_CP093313.1"/>
</dbReference>
<dbReference type="EMBL" id="CP093313">
    <property type="protein sequence ID" value="UWZ85119.1"/>
    <property type="molecule type" value="Genomic_DNA"/>
</dbReference>
<gene>
    <name evidence="1" type="ORF">MOP44_04045</name>
</gene>
<accession>A0A9J7BRB2</accession>
<dbReference type="Proteomes" id="UP001059380">
    <property type="component" value="Chromosome"/>
</dbReference>
<sequence>MSSDDYSSQDDLRKMLAEIYERGQARKKLRDVGAPQIGIFWVVDGKPLVFGDPLVEAEPWGEFKNYKEDHIHLWKFLQRNRIVPRDTEYEDYPRGRVVYNTKTDTFMFFADRCILKDKPMVEHLLAELHLPSTTTTESDPHYKCKNCGARAER</sequence>
<reference evidence="1" key="1">
    <citation type="submission" date="2021-04" db="EMBL/GenBank/DDBJ databases">
        <title>Phylogenetic analysis of Acidobacteriaceae.</title>
        <authorList>
            <person name="Qiu L."/>
            <person name="Zhang Q."/>
        </authorList>
    </citation>
    <scope>NUCLEOTIDE SEQUENCE</scope>
    <source>
        <strain evidence="1">DSM 25168</strain>
    </source>
</reference>
<organism evidence="1 2">
    <name type="scientific">Occallatibacter riparius</name>
    <dbReference type="NCBI Taxonomy" id="1002689"/>
    <lineage>
        <taxon>Bacteria</taxon>
        <taxon>Pseudomonadati</taxon>
        <taxon>Acidobacteriota</taxon>
        <taxon>Terriglobia</taxon>
        <taxon>Terriglobales</taxon>
        <taxon>Acidobacteriaceae</taxon>
        <taxon>Occallatibacter</taxon>
    </lineage>
</organism>
<keyword evidence="2" id="KW-1185">Reference proteome</keyword>
<evidence type="ECO:0000313" key="1">
    <source>
        <dbReference type="EMBL" id="UWZ85119.1"/>
    </source>
</evidence>
<dbReference type="KEGG" id="orp:MOP44_04045"/>
<evidence type="ECO:0000313" key="2">
    <source>
        <dbReference type="Proteomes" id="UP001059380"/>
    </source>
</evidence>
<name>A0A9J7BRB2_9BACT</name>
<proteinExistence type="predicted"/>